<proteinExistence type="predicted"/>
<dbReference type="AlphaFoldDB" id="A0A2P2QRI4"/>
<organism evidence="1">
    <name type="scientific">Rhizophora mucronata</name>
    <name type="common">Asiatic mangrove</name>
    <dbReference type="NCBI Taxonomy" id="61149"/>
    <lineage>
        <taxon>Eukaryota</taxon>
        <taxon>Viridiplantae</taxon>
        <taxon>Streptophyta</taxon>
        <taxon>Embryophyta</taxon>
        <taxon>Tracheophyta</taxon>
        <taxon>Spermatophyta</taxon>
        <taxon>Magnoliopsida</taxon>
        <taxon>eudicotyledons</taxon>
        <taxon>Gunneridae</taxon>
        <taxon>Pentapetalae</taxon>
        <taxon>rosids</taxon>
        <taxon>fabids</taxon>
        <taxon>Malpighiales</taxon>
        <taxon>Rhizophoraceae</taxon>
        <taxon>Rhizophora</taxon>
    </lineage>
</organism>
<evidence type="ECO:0000313" key="1">
    <source>
        <dbReference type="EMBL" id="MBX69511.1"/>
    </source>
</evidence>
<accession>A0A2P2QRI4</accession>
<dbReference type="EMBL" id="GGEC01089027">
    <property type="protein sequence ID" value="MBX69511.1"/>
    <property type="molecule type" value="Transcribed_RNA"/>
</dbReference>
<name>A0A2P2QRI4_RHIMU</name>
<protein>
    <submittedName>
        <fullName evidence="1">Uncharacterized protein</fullName>
    </submittedName>
</protein>
<sequence>MMGPGKSITLTHIFHGKATCAISKVLAFFSVSNNGDLSYPFLSFLFEPILVAHSAP</sequence>
<reference evidence="1" key="1">
    <citation type="submission" date="2018-02" db="EMBL/GenBank/DDBJ databases">
        <title>Rhizophora mucronata_Transcriptome.</title>
        <authorList>
            <person name="Meera S.P."/>
            <person name="Sreeshan A."/>
            <person name="Augustine A."/>
        </authorList>
    </citation>
    <scope>NUCLEOTIDE SEQUENCE</scope>
    <source>
        <tissue evidence="1">Leaf</tissue>
    </source>
</reference>